<name>A0A846MTE3_9BACT</name>
<keyword evidence="5" id="KW-0732">Signal</keyword>
<feature type="chain" id="PRO_5032284649" evidence="5">
    <location>
        <begin position="20"/>
        <end position="411"/>
    </location>
</feature>
<evidence type="ECO:0000256" key="3">
    <source>
        <dbReference type="ARBA" id="ARBA00023237"/>
    </source>
</evidence>
<feature type="signal peptide" evidence="5">
    <location>
        <begin position="1"/>
        <end position="19"/>
    </location>
</feature>
<sequence>MRTLFCFLYSYLCVCVAGAQNLVPNPGFEQYDRCPTKYGEIARAVPWFGVRGTPDFLAACTSNSAIKTPGNYFGSMVAHSGGNYAGLASYHPTVPNEMIAVKLSRPLRKGKRYRAGYWLSLAYSYSGYASNNMGLRFSNAPYADTLATEAHLRMENILDYTGGWTLFEGVFRADQDYQYLLIGNFYTKERSKLKERPFAAASSAYYYIDDVFVEELPDSNEIVVSIEVPATIEAELHLKAEGEQEQQGTFTGDTLLHLPKRRYRVEIHTPGNYPVIEDIVPDSTALTIKAQPQPLKKGETIVLRHIYFDFDKATLKKASYEELDLLADIMRRNPSMRILISGHTDNVGRSDYNQRLSLARAEAVRSYLLSKGIAPRRIEVKGWGMERPIAPNDTEEGRALNRRVEFTILDF</sequence>
<dbReference type="GO" id="GO:0009279">
    <property type="term" value="C:cell outer membrane"/>
    <property type="evidence" value="ECO:0007669"/>
    <property type="project" value="UniProtKB-SubCell"/>
</dbReference>
<dbReference type="Pfam" id="PF00691">
    <property type="entry name" value="OmpA"/>
    <property type="match status" value="1"/>
</dbReference>
<feature type="domain" description="OmpA-like" evidence="6">
    <location>
        <begin position="297"/>
        <end position="411"/>
    </location>
</feature>
<evidence type="ECO:0000256" key="1">
    <source>
        <dbReference type="ARBA" id="ARBA00004442"/>
    </source>
</evidence>
<evidence type="ECO:0000313" key="8">
    <source>
        <dbReference type="Proteomes" id="UP000537126"/>
    </source>
</evidence>
<dbReference type="InterPro" id="IPR036737">
    <property type="entry name" value="OmpA-like_sf"/>
</dbReference>
<dbReference type="AlphaFoldDB" id="A0A846MTE3"/>
<dbReference type="PRINTS" id="PR01021">
    <property type="entry name" value="OMPADOMAIN"/>
</dbReference>
<keyword evidence="8" id="KW-1185">Reference proteome</keyword>
<gene>
    <name evidence="7" type="ORF">FHS56_002022</name>
</gene>
<evidence type="ECO:0000256" key="5">
    <source>
        <dbReference type="SAM" id="SignalP"/>
    </source>
</evidence>
<reference evidence="7 8" key="1">
    <citation type="submission" date="2020-03" db="EMBL/GenBank/DDBJ databases">
        <title>Genomic Encyclopedia of Type Strains, Phase IV (KMG-IV): sequencing the most valuable type-strain genomes for metagenomic binning, comparative biology and taxonomic classification.</title>
        <authorList>
            <person name="Goeker M."/>
        </authorList>
    </citation>
    <scope>NUCLEOTIDE SEQUENCE [LARGE SCALE GENOMIC DNA]</scope>
    <source>
        <strain evidence="7 8">DSM 5718</strain>
    </source>
</reference>
<evidence type="ECO:0000256" key="2">
    <source>
        <dbReference type="ARBA" id="ARBA00023136"/>
    </source>
</evidence>
<comment type="caution">
    <text evidence="7">The sequence shown here is derived from an EMBL/GenBank/DDBJ whole genome shotgun (WGS) entry which is preliminary data.</text>
</comment>
<dbReference type="InterPro" id="IPR006664">
    <property type="entry name" value="OMP_bac"/>
</dbReference>
<keyword evidence="3" id="KW-0998">Cell outer membrane</keyword>
<evidence type="ECO:0000259" key="6">
    <source>
        <dbReference type="PROSITE" id="PS51123"/>
    </source>
</evidence>
<dbReference type="EMBL" id="JAASRN010000003">
    <property type="protein sequence ID" value="NIK74497.1"/>
    <property type="molecule type" value="Genomic_DNA"/>
</dbReference>
<protein>
    <submittedName>
        <fullName evidence="7">Outer membrane protein OmpA-like peptidoglycan-associated protein</fullName>
    </submittedName>
</protein>
<comment type="subcellular location">
    <subcellularLocation>
        <location evidence="1">Cell outer membrane</location>
    </subcellularLocation>
</comment>
<dbReference type="Gene3D" id="3.30.1330.60">
    <property type="entry name" value="OmpA-like domain"/>
    <property type="match status" value="1"/>
</dbReference>
<dbReference type="SUPFAM" id="SSF103088">
    <property type="entry name" value="OmpA-like"/>
    <property type="match status" value="1"/>
</dbReference>
<dbReference type="Gene3D" id="2.60.120.260">
    <property type="entry name" value="Galactose-binding domain-like"/>
    <property type="match status" value="1"/>
</dbReference>
<accession>A0A846MTE3</accession>
<keyword evidence="2 4" id="KW-0472">Membrane</keyword>
<dbReference type="Proteomes" id="UP000537126">
    <property type="component" value="Unassembled WGS sequence"/>
</dbReference>
<evidence type="ECO:0000313" key="7">
    <source>
        <dbReference type="EMBL" id="NIK74497.1"/>
    </source>
</evidence>
<dbReference type="PRINTS" id="PR01023">
    <property type="entry name" value="NAFLGMOTY"/>
</dbReference>
<organism evidence="7 8">
    <name type="scientific">Thermonema lapsum</name>
    <dbReference type="NCBI Taxonomy" id="28195"/>
    <lineage>
        <taxon>Bacteria</taxon>
        <taxon>Pseudomonadati</taxon>
        <taxon>Bacteroidota</taxon>
        <taxon>Cytophagia</taxon>
        <taxon>Cytophagales</taxon>
        <taxon>Thermonemataceae</taxon>
        <taxon>Thermonema</taxon>
    </lineage>
</organism>
<dbReference type="PROSITE" id="PS51123">
    <property type="entry name" value="OMPA_2"/>
    <property type="match status" value="1"/>
</dbReference>
<dbReference type="CDD" id="cd07185">
    <property type="entry name" value="OmpA_C-like"/>
    <property type="match status" value="1"/>
</dbReference>
<dbReference type="PANTHER" id="PTHR30329:SF21">
    <property type="entry name" value="LIPOPROTEIN YIAD-RELATED"/>
    <property type="match status" value="1"/>
</dbReference>
<dbReference type="PANTHER" id="PTHR30329">
    <property type="entry name" value="STATOR ELEMENT OF FLAGELLAR MOTOR COMPLEX"/>
    <property type="match status" value="1"/>
</dbReference>
<proteinExistence type="predicted"/>
<dbReference type="RefSeq" id="WP_166920323.1">
    <property type="nucleotide sequence ID" value="NZ_JAASRN010000003.1"/>
</dbReference>
<dbReference type="InterPro" id="IPR050330">
    <property type="entry name" value="Bact_OuterMem_StrucFunc"/>
</dbReference>
<dbReference type="InterPro" id="IPR006665">
    <property type="entry name" value="OmpA-like"/>
</dbReference>
<evidence type="ECO:0000256" key="4">
    <source>
        <dbReference type="PROSITE-ProRule" id="PRU00473"/>
    </source>
</evidence>